<reference evidence="2 3" key="1">
    <citation type="submission" date="2025-04" db="UniProtKB">
        <authorList>
            <consortium name="RefSeq"/>
        </authorList>
    </citation>
    <scope>IDENTIFICATION</scope>
    <source>
        <tissue evidence="2 3">Muscle</tissue>
    </source>
</reference>
<gene>
    <name evidence="2 3" type="primary">LOC117235042</name>
</gene>
<dbReference type="AlphaFoldDB" id="A0A6J3KL81"/>
<dbReference type="KEGG" id="bvk:117235042"/>
<protein>
    <submittedName>
        <fullName evidence="2 3">Uncharacterized protein LOC117235042 isoform X1</fullName>
    </submittedName>
</protein>
<proteinExistence type="predicted"/>
<dbReference type="GeneID" id="117235042"/>
<evidence type="ECO:0000313" key="3">
    <source>
        <dbReference type="RefSeq" id="XP_033352596.1"/>
    </source>
</evidence>
<organism evidence="1 2">
    <name type="scientific">Bombus vosnesenskii</name>
    <dbReference type="NCBI Taxonomy" id="207650"/>
    <lineage>
        <taxon>Eukaryota</taxon>
        <taxon>Metazoa</taxon>
        <taxon>Ecdysozoa</taxon>
        <taxon>Arthropoda</taxon>
        <taxon>Hexapoda</taxon>
        <taxon>Insecta</taxon>
        <taxon>Pterygota</taxon>
        <taxon>Neoptera</taxon>
        <taxon>Endopterygota</taxon>
        <taxon>Hymenoptera</taxon>
        <taxon>Apocrita</taxon>
        <taxon>Aculeata</taxon>
        <taxon>Apoidea</taxon>
        <taxon>Anthophila</taxon>
        <taxon>Apidae</taxon>
        <taxon>Bombus</taxon>
        <taxon>Pyrobombus</taxon>
    </lineage>
</organism>
<evidence type="ECO:0000313" key="2">
    <source>
        <dbReference type="RefSeq" id="XP_033352594.1"/>
    </source>
</evidence>
<accession>A0A6J3KL81</accession>
<name>A0A6J3KL81_9HYME</name>
<evidence type="ECO:0000313" key="1">
    <source>
        <dbReference type="Proteomes" id="UP000504631"/>
    </source>
</evidence>
<dbReference type="Proteomes" id="UP000504631">
    <property type="component" value="Unplaced"/>
</dbReference>
<dbReference type="RefSeq" id="XP_033352596.1">
    <property type="nucleotide sequence ID" value="XM_033496705.1"/>
</dbReference>
<keyword evidence="1" id="KW-1185">Reference proteome</keyword>
<dbReference type="RefSeq" id="XP_033352594.1">
    <property type="nucleotide sequence ID" value="XM_033496703.1"/>
</dbReference>
<sequence>MARGREIGVNSLRRRRVVLEEEVDGSPRCNTTRSTPPQTYGPHCVPLGAGTPWRFHRSRGDTSRDTAAFIERTPCFFSEKLRIRGSLKTVGLLASCRGKARWKRGGESESGRYVCGVCDSTRKVECREFREYAPTE</sequence>